<dbReference type="CDD" id="cd16841">
    <property type="entry name" value="RraA_family"/>
    <property type="match status" value="1"/>
</dbReference>
<gene>
    <name evidence="2" type="primary">fldZ_1</name>
    <name evidence="2" type="ORF">STA1M1_21750</name>
</gene>
<name>A0ABQ5LTI6_9RHOB</name>
<dbReference type="PANTHER" id="PTHR33254:SF16">
    <property type="entry name" value="BLR3842 PROTEIN"/>
    <property type="match status" value="1"/>
</dbReference>
<dbReference type="EMBL" id="BROH01000006">
    <property type="protein sequence ID" value="GKY88306.1"/>
    <property type="molecule type" value="Genomic_DNA"/>
</dbReference>
<dbReference type="RefSeq" id="WP_281842352.1">
    <property type="nucleotide sequence ID" value="NZ_BROH01000006.1"/>
</dbReference>
<dbReference type="NCBIfam" id="NF006731">
    <property type="entry name" value="PRK09262.1"/>
    <property type="match status" value="1"/>
</dbReference>
<protein>
    <submittedName>
        <fullName evidence="2">4-carboxy-4-hydroxy-2-oxoadipate aldolase/oxaloacetate decarboxylase</fullName>
    </submittedName>
</protein>
<dbReference type="PANTHER" id="PTHR33254">
    <property type="entry name" value="4-HYDROXY-4-METHYL-2-OXOGLUTARATE ALDOLASE 3-RELATED"/>
    <property type="match status" value="1"/>
</dbReference>
<dbReference type="Pfam" id="PF03737">
    <property type="entry name" value="RraA-like"/>
    <property type="match status" value="1"/>
</dbReference>
<reference evidence="2" key="1">
    <citation type="journal article" date="2023" name="Int. J. Syst. Evol. Microbiol.">
        <title>Sinisalibacter aestuarii sp. nov., isolated from estuarine sediment of the Arakawa River.</title>
        <authorList>
            <person name="Arafat S.T."/>
            <person name="Hirano S."/>
            <person name="Sato A."/>
            <person name="Takeuchi K."/>
            <person name="Yasuda T."/>
            <person name="Terahara T."/>
            <person name="Hamada M."/>
            <person name="Kobayashi T."/>
        </authorList>
    </citation>
    <scope>NUCLEOTIDE SEQUENCE</scope>
    <source>
        <strain evidence="2">B-399</strain>
    </source>
</reference>
<evidence type="ECO:0000313" key="2">
    <source>
        <dbReference type="EMBL" id="GKY88306.1"/>
    </source>
</evidence>
<keyword evidence="1" id="KW-0175">Coiled coil</keyword>
<evidence type="ECO:0000256" key="1">
    <source>
        <dbReference type="SAM" id="Coils"/>
    </source>
</evidence>
<dbReference type="InterPro" id="IPR005493">
    <property type="entry name" value="RraA/RraA-like"/>
</dbReference>
<dbReference type="InterPro" id="IPR036704">
    <property type="entry name" value="RraA/RraA-like_sf"/>
</dbReference>
<proteinExistence type="predicted"/>
<dbReference type="InterPro" id="IPR014165">
    <property type="entry name" value="LigK_PcmE"/>
</dbReference>
<comment type="caution">
    <text evidence="2">The sequence shown here is derived from an EMBL/GenBank/DDBJ whole genome shotgun (WGS) entry which is preliminary data.</text>
</comment>
<dbReference type="Proteomes" id="UP001144205">
    <property type="component" value="Unassembled WGS sequence"/>
</dbReference>
<dbReference type="NCBIfam" id="TIGR02798">
    <property type="entry name" value="ligK_PcmE"/>
    <property type="match status" value="1"/>
</dbReference>
<dbReference type="SUPFAM" id="SSF89562">
    <property type="entry name" value="RraA-like"/>
    <property type="match status" value="1"/>
</dbReference>
<feature type="coiled-coil region" evidence="1">
    <location>
        <begin position="182"/>
        <end position="209"/>
    </location>
</feature>
<sequence length="230" mass="24616">MTYQPGTTGIVVQNIERVSTEIVDGLAEMGTATVHEAQGRKGLLASYMRPIYPGARVAGSAVTILAPPMDNWMIHVAIEQLQPGDIMVLGTISPSDTGYFGDLLATSAQARGCRGLVIDAGVRDVADLTGMNFPVWSKAVGAQGTIKETLGSVNVPVVCADEMVNPGDVIVADDDGVVCVRREEAADVLQKARARVANEEAKRERFRKGELGLDIYGMRERLAEKGLKYV</sequence>
<keyword evidence="3" id="KW-1185">Reference proteome</keyword>
<organism evidence="2 3">
    <name type="scientific">Sinisalibacter aestuarii</name>
    <dbReference type="NCBI Taxonomy" id="2949426"/>
    <lineage>
        <taxon>Bacteria</taxon>
        <taxon>Pseudomonadati</taxon>
        <taxon>Pseudomonadota</taxon>
        <taxon>Alphaproteobacteria</taxon>
        <taxon>Rhodobacterales</taxon>
        <taxon>Roseobacteraceae</taxon>
        <taxon>Sinisalibacter</taxon>
    </lineage>
</organism>
<accession>A0ABQ5LTI6</accession>
<dbReference type="Gene3D" id="3.50.30.40">
    <property type="entry name" value="Ribonuclease E inhibitor RraA/RraA-like"/>
    <property type="match status" value="1"/>
</dbReference>
<evidence type="ECO:0000313" key="3">
    <source>
        <dbReference type="Proteomes" id="UP001144205"/>
    </source>
</evidence>